<evidence type="ECO:0000256" key="10">
    <source>
        <dbReference type="RuleBase" id="RU363124"/>
    </source>
</evidence>
<evidence type="ECO:0000256" key="3">
    <source>
        <dbReference type="ARBA" id="ARBA00022468"/>
    </source>
</evidence>
<dbReference type="InterPro" id="IPR033896">
    <property type="entry name" value="MEF2-like_N"/>
</dbReference>
<dbReference type="GO" id="GO:0007264">
    <property type="term" value="P:small GTPase-mediated signal transduction"/>
    <property type="evidence" value="ECO:0007669"/>
    <property type="project" value="InterPro"/>
</dbReference>
<dbReference type="GO" id="GO:0030154">
    <property type="term" value="P:cell differentiation"/>
    <property type="evidence" value="ECO:0007669"/>
    <property type="project" value="UniProtKB-KW"/>
</dbReference>
<feature type="domain" description="MADS-box" evidence="11">
    <location>
        <begin position="1"/>
        <end position="61"/>
    </location>
</feature>
<dbReference type="InterPro" id="IPR002100">
    <property type="entry name" value="TF_MADSbox"/>
</dbReference>
<dbReference type="GO" id="GO:0005096">
    <property type="term" value="F:GTPase activator activity"/>
    <property type="evidence" value="ECO:0007669"/>
    <property type="project" value="UniProtKB-KW"/>
</dbReference>
<dbReference type="Proteomes" id="UP000501690">
    <property type="component" value="Linkage Group LG2"/>
</dbReference>
<dbReference type="GO" id="GO:0016192">
    <property type="term" value="P:vesicle-mediated transport"/>
    <property type="evidence" value="ECO:0007669"/>
    <property type="project" value="TreeGrafter"/>
</dbReference>
<evidence type="ECO:0000313" key="14">
    <source>
        <dbReference type="Proteomes" id="UP000501690"/>
    </source>
</evidence>
<dbReference type="Gene3D" id="3.50.50.60">
    <property type="entry name" value="FAD/NAD(P)-binding domain"/>
    <property type="match status" value="1"/>
</dbReference>
<evidence type="ECO:0000256" key="2">
    <source>
        <dbReference type="ARBA" id="ARBA00005593"/>
    </source>
</evidence>
<evidence type="ECO:0000256" key="9">
    <source>
        <dbReference type="ARBA" id="ARBA00053142"/>
    </source>
</evidence>
<dbReference type="FunFam" id="3.40.1810.10:FF:000007">
    <property type="entry name" value="Transcription factor, MADS-box"/>
    <property type="match status" value="1"/>
</dbReference>
<dbReference type="PANTHER" id="PTHR11787:SF10">
    <property type="entry name" value="GUANOSINE NUCLEOTIDE DIPHOSPHATE DISSOCIATION INHIBITOR"/>
    <property type="match status" value="1"/>
</dbReference>
<keyword evidence="7" id="KW-0804">Transcription</keyword>
<dbReference type="PANTHER" id="PTHR11787">
    <property type="entry name" value="RAB GDP-DISSOCIATION INHIBITOR"/>
    <property type="match status" value="1"/>
</dbReference>
<name>A0A4D6L6M7_VIGUN</name>
<dbReference type="EMBL" id="CP039346">
    <property type="protein sequence ID" value="QCD84169.1"/>
    <property type="molecule type" value="Genomic_DNA"/>
</dbReference>
<proteinExistence type="inferred from homology"/>
<comment type="function">
    <text evidence="9">Regulates the GDP/GTP exchange reaction of most RAB proteins by inhibiting the dissociation of GDP from them, and the subsequent binding of GTP.</text>
</comment>
<evidence type="ECO:0000256" key="8">
    <source>
        <dbReference type="ARBA" id="ARBA00023242"/>
    </source>
</evidence>
<evidence type="ECO:0000313" key="13">
    <source>
        <dbReference type="EMBL" id="QCD84169.1"/>
    </source>
</evidence>
<dbReference type="InterPro" id="IPR036188">
    <property type="entry name" value="FAD/NAD-bd_sf"/>
</dbReference>
<evidence type="ECO:0000256" key="5">
    <source>
        <dbReference type="ARBA" id="ARBA00023015"/>
    </source>
</evidence>
<gene>
    <name evidence="13" type="ORF">DEO72_LG2g4519</name>
</gene>
<dbReference type="SUPFAM" id="SSF51905">
    <property type="entry name" value="FAD/NAD(P)-binding domain"/>
    <property type="match status" value="2"/>
</dbReference>
<dbReference type="InterPro" id="IPR018203">
    <property type="entry name" value="GDP_dissociation_inhibitor"/>
</dbReference>
<keyword evidence="4" id="KW-0221">Differentiation</keyword>
<keyword evidence="8" id="KW-0539">Nucleus</keyword>
<dbReference type="Pfam" id="PF01486">
    <property type="entry name" value="K-box"/>
    <property type="match status" value="1"/>
</dbReference>
<dbReference type="Gene3D" id="1.10.405.10">
    <property type="entry name" value="Guanine Nucleotide Dissociation Inhibitor, domain 1"/>
    <property type="match status" value="1"/>
</dbReference>
<dbReference type="InterPro" id="IPR036879">
    <property type="entry name" value="TF_MADSbox_sf"/>
</dbReference>
<dbReference type="FunFam" id="1.10.405.10:FF:000002">
    <property type="entry name" value="Guanosine nucleotide diphosphate dissociation inhibitor"/>
    <property type="match status" value="1"/>
</dbReference>
<accession>A0A4D6L6M7</accession>
<dbReference type="PRINTS" id="PR00892">
    <property type="entry name" value="RABGDI"/>
</dbReference>
<dbReference type="GO" id="GO:0048046">
    <property type="term" value="C:apoplast"/>
    <property type="evidence" value="ECO:0007669"/>
    <property type="project" value="UniProtKB-ARBA"/>
</dbReference>
<dbReference type="PROSITE" id="PS00350">
    <property type="entry name" value="MADS_BOX_1"/>
    <property type="match status" value="1"/>
</dbReference>
<keyword evidence="3" id="KW-0343">GTPase activation</keyword>
<dbReference type="GO" id="GO:0045944">
    <property type="term" value="P:positive regulation of transcription by RNA polymerase II"/>
    <property type="evidence" value="ECO:0007669"/>
    <property type="project" value="InterPro"/>
</dbReference>
<dbReference type="GO" id="GO:0015031">
    <property type="term" value="P:protein transport"/>
    <property type="evidence" value="ECO:0007669"/>
    <property type="project" value="InterPro"/>
</dbReference>
<dbReference type="GO" id="GO:0046983">
    <property type="term" value="F:protein dimerization activity"/>
    <property type="evidence" value="ECO:0007669"/>
    <property type="project" value="InterPro"/>
</dbReference>
<evidence type="ECO:0000256" key="4">
    <source>
        <dbReference type="ARBA" id="ARBA00022782"/>
    </source>
</evidence>
<organism evidence="13 14">
    <name type="scientific">Vigna unguiculata</name>
    <name type="common">Cowpea</name>
    <dbReference type="NCBI Taxonomy" id="3917"/>
    <lineage>
        <taxon>Eukaryota</taxon>
        <taxon>Viridiplantae</taxon>
        <taxon>Streptophyta</taxon>
        <taxon>Embryophyta</taxon>
        <taxon>Tracheophyta</taxon>
        <taxon>Spermatophyta</taxon>
        <taxon>Magnoliopsida</taxon>
        <taxon>eudicotyledons</taxon>
        <taxon>Gunneridae</taxon>
        <taxon>Pentapetalae</taxon>
        <taxon>rosids</taxon>
        <taxon>fabids</taxon>
        <taxon>Fabales</taxon>
        <taxon>Fabaceae</taxon>
        <taxon>Papilionoideae</taxon>
        <taxon>50 kb inversion clade</taxon>
        <taxon>NPAAA clade</taxon>
        <taxon>indigoferoid/millettioid clade</taxon>
        <taxon>Phaseoleae</taxon>
        <taxon>Vigna</taxon>
    </lineage>
</organism>
<comment type="similarity">
    <text evidence="2 10">Belongs to the Rab GDI family.</text>
</comment>
<dbReference type="GO" id="GO:0003700">
    <property type="term" value="F:DNA-binding transcription factor activity"/>
    <property type="evidence" value="ECO:0007669"/>
    <property type="project" value="InterPro"/>
</dbReference>
<dbReference type="AlphaFoldDB" id="A0A4D6L6M7"/>
<dbReference type="Gene3D" id="3.30.519.10">
    <property type="entry name" value="Guanine Nucleotide Dissociation Inhibitor, domain 2"/>
    <property type="match status" value="1"/>
</dbReference>
<keyword evidence="6" id="KW-0238">DNA-binding</keyword>
<dbReference type="SUPFAM" id="SSF55455">
    <property type="entry name" value="SRF-like"/>
    <property type="match status" value="1"/>
</dbReference>
<dbReference type="PRINTS" id="PR00404">
    <property type="entry name" value="MADSDOMAIN"/>
</dbReference>
<sequence length="617" mass="69622">MTRKRIQIKKIDNISSRQVTFSKRRKGLFKKAQELSTLCDADIALIVFSATSKLFDYASSSMQQVIERRDRHSAMHRLDRPSMELQIESDSNDILRKKVEDKNHELRHLNGEDLQGLTLQELQKIEEHLKRGLTNVSKVKDEKVMQEINNLKRKLHSLQLSATMFDYVAHTGCGTNAGKPKIETGLKECILSGLLSVDGLKVLHMDRNDYYGGASTSLNLTQLWKRFRSDDKPPEDLGSSREYNVDMIPKFMMANGALVRVLIHTDVTKYLNFKAVDGSFVYNKGKIYKVPATDVEALKSPLMGLFEKRRARKFFIYVQDYDQNDPKSHEGLDLNQTTARQLISKYGLEDDTIDFIGHALALHRDDSYLDEPAKDFVERVKIYAESLARFQGGSPYIYPLYGLGELPQAFARLSAVYGGTYMLNKPECKVEFDENGKAIGVTSEGETAKCKKVVCDPSYLSDKVQKVGRVSRAICIMSHPIPETNDSHSAQVILPQKQLGRKSDMYLFCCSYAHNVAPKGKFIAFVTTEAETEHPEVELKPGIDLLGPVDEIFYDMYDRFEPCNDHEADGCFISTSYDPTTHFETTVKDVVGMYSKITGKVLDLSVDLSAASAATED</sequence>
<reference evidence="13 14" key="1">
    <citation type="submission" date="2019-04" db="EMBL/GenBank/DDBJ databases">
        <title>An improved genome assembly and genetic linkage map for asparagus bean, Vigna unguiculata ssp. sesquipedialis.</title>
        <authorList>
            <person name="Xia Q."/>
            <person name="Zhang R."/>
            <person name="Dong Y."/>
        </authorList>
    </citation>
    <scope>NUCLEOTIDE SEQUENCE [LARGE SCALE GENOMIC DNA]</scope>
    <source>
        <tissue evidence="13">Leaf</tissue>
    </source>
</reference>
<dbReference type="GO" id="GO:0005634">
    <property type="term" value="C:nucleus"/>
    <property type="evidence" value="ECO:0007669"/>
    <property type="project" value="UniProtKB-SubCell"/>
</dbReference>
<dbReference type="GO" id="GO:0005093">
    <property type="term" value="F:Rab GDP-dissociation inhibitor activity"/>
    <property type="evidence" value="ECO:0007669"/>
    <property type="project" value="InterPro"/>
</dbReference>
<dbReference type="GO" id="GO:0005737">
    <property type="term" value="C:cytoplasm"/>
    <property type="evidence" value="ECO:0007669"/>
    <property type="project" value="TreeGrafter"/>
</dbReference>
<dbReference type="PROSITE" id="PS51297">
    <property type="entry name" value="K_BOX"/>
    <property type="match status" value="1"/>
</dbReference>
<evidence type="ECO:0000259" key="11">
    <source>
        <dbReference type="PROSITE" id="PS50066"/>
    </source>
</evidence>
<keyword evidence="14" id="KW-1185">Reference proteome</keyword>
<dbReference type="CDD" id="cd00265">
    <property type="entry name" value="MADS_MEF2_like"/>
    <property type="match status" value="1"/>
</dbReference>
<evidence type="ECO:0000259" key="12">
    <source>
        <dbReference type="PROSITE" id="PS51297"/>
    </source>
</evidence>
<comment type="subcellular location">
    <subcellularLocation>
        <location evidence="1">Nucleus</location>
    </subcellularLocation>
</comment>
<evidence type="ECO:0000256" key="7">
    <source>
        <dbReference type="ARBA" id="ARBA00023163"/>
    </source>
</evidence>
<dbReference type="Gene3D" id="3.40.1810.10">
    <property type="entry name" value="Transcription factor, MADS-box"/>
    <property type="match status" value="1"/>
</dbReference>
<feature type="domain" description="K-box" evidence="12">
    <location>
        <begin position="85"/>
        <end position="176"/>
    </location>
</feature>
<dbReference type="InterPro" id="IPR002487">
    <property type="entry name" value="TF_Kbox"/>
</dbReference>
<evidence type="ECO:0000256" key="6">
    <source>
        <dbReference type="ARBA" id="ARBA00023125"/>
    </source>
</evidence>
<dbReference type="InterPro" id="IPR000806">
    <property type="entry name" value="RabGDI"/>
</dbReference>
<dbReference type="PROSITE" id="PS50066">
    <property type="entry name" value="MADS_BOX_2"/>
    <property type="match status" value="1"/>
</dbReference>
<dbReference type="SMART" id="SM00432">
    <property type="entry name" value="MADS"/>
    <property type="match status" value="1"/>
</dbReference>
<protein>
    <recommendedName>
        <fullName evidence="10">Guanosine nucleotide diphosphate dissociation inhibitor</fullName>
    </recommendedName>
</protein>
<dbReference type="GO" id="GO:0000977">
    <property type="term" value="F:RNA polymerase II transcription regulatory region sequence-specific DNA binding"/>
    <property type="evidence" value="ECO:0007669"/>
    <property type="project" value="InterPro"/>
</dbReference>
<dbReference type="Pfam" id="PF00996">
    <property type="entry name" value="GDI"/>
    <property type="match status" value="1"/>
</dbReference>
<dbReference type="PRINTS" id="PR00891">
    <property type="entry name" value="RABGDIREP"/>
</dbReference>
<evidence type="ECO:0000256" key="1">
    <source>
        <dbReference type="ARBA" id="ARBA00004123"/>
    </source>
</evidence>
<keyword evidence="5" id="KW-0805">Transcription regulation</keyword>
<dbReference type="Pfam" id="PF00319">
    <property type="entry name" value="SRF-TF"/>
    <property type="match status" value="1"/>
</dbReference>